<organism evidence="2 3">
    <name type="scientific">Solanum tuberosum</name>
    <name type="common">Potato</name>
    <dbReference type="NCBI Taxonomy" id="4113"/>
    <lineage>
        <taxon>Eukaryota</taxon>
        <taxon>Viridiplantae</taxon>
        <taxon>Streptophyta</taxon>
        <taxon>Embryophyta</taxon>
        <taxon>Tracheophyta</taxon>
        <taxon>Spermatophyta</taxon>
        <taxon>Magnoliopsida</taxon>
        <taxon>eudicotyledons</taxon>
        <taxon>Gunneridae</taxon>
        <taxon>Pentapetalae</taxon>
        <taxon>asterids</taxon>
        <taxon>lamiids</taxon>
        <taxon>Solanales</taxon>
        <taxon>Solanaceae</taxon>
        <taxon>Solanoideae</taxon>
        <taxon>Solaneae</taxon>
        <taxon>Solanum</taxon>
    </lineage>
</organism>
<dbReference type="PANTHER" id="PTHR12975">
    <property type="entry name" value="TRANSPORT PROTEIN TRAPP"/>
    <property type="match status" value="1"/>
</dbReference>
<name>A0ABQ7WJ58_SOLTU</name>
<evidence type="ECO:0000313" key="3">
    <source>
        <dbReference type="Proteomes" id="UP000826656"/>
    </source>
</evidence>
<dbReference type="PANTHER" id="PTHR12975:SF6">
    <property type="entry name" value="TRAFFICKING PROTEIN PARTICLE COMPLEX SUBUNIT 8"/>
    <property type="match status" value="1"/>
</dbReference>
<sequence>MYTILFVSFYSVRTSSPIWWIIDGPRTVKHDFKEPFYAITLKMIVHNSSDDVVSIRCNPSDSAVNISSSGTTSAASGNEVGWHDLSLSNDIKITPDTPGTRVVKPMSSDTVPPFIWSGSSSTHFTLEPLSSRETPMEICVFSPGTFDLSNYSLHWSFSSQSDKSRTSSGTCQGHPFYITVLQQD</sequence>
<dbReference type="EMBL" id="JAIVGD010000001">
    <property type="protein sequence ID" value="KAH0780590.1"/>
    <property type="molecule type" value="Genomic_DNA"/>
</dbReference>
<comment type="caution">
    <text evidence="2">The sequence shown here is derived from an EMBL/GenBank/DDBJ whole genome shotgun (WGS) entry which is preliminary data.</text>
</comment>
<gene>
    <name evidence="2" type="ORF">KY290_000188</name>
</gene>
<evidence type="ECO:0000259" key="1">
    <source>
        <dbReference type="Pfam" id="PF24542"/>
    </source>
</evidence>
<proteinExistence type="predicted"/>
<evidence type="ECO:0000313" key="2">
    <source>
        <dbReference type="EMBL" id="KAH0780590.1"/>
    </source>
</evidence>
<reference evidence="2 3" key="1">
    <citation type="journal article" date="2021" name="bioRxiv">
        <title>Chromosome-scale and haplotype-resolved genome assembly of a tetraploid potato cultivar.</title>
        <authorList>
            <person name="Sun H."/>
            <person name="Jiao W.-B."/>
            <person name="Krause K."/>
            <person name="Campoy J.A."/>
            <person name="Goel M."/>
            <person name="Folz-Donahue K."/>
            <person name="Kukat C."/>
            <person name="Huettel B."/>
            <person name="Schneeberger K."/>
        </authorList>
    </citation>
    <scope>NUCLEOTIDE SEQUENCE [LARGE SCALE GENOMIC DNA]</scope>
    <source>
        <strain evidence="2">SolTubOtavaFocal</strain>
        <tissue evidence="2">Leaves</tissue>
    </source>
</reference>
<dbReference type="InterPro" id="IPR057651">
    <property type="entry name" value="Ig_TPPC8_C"/>
</dbReference>
<protein>
    <recommendedName>
        <fullName evidence="1">TPPC8 C-terminal Ig-like domain-containing protein</fullName>
    </recommendedName>
</protein>
<feature type="domain" description="TPPC8 C-terminal Ig-like" evidence="1">
    <location>
        <begin position="90"/>
        <end position="152"/>
    </location>
</feature>
<dbReference type="Pfam" id="PF24542">
    <property type="entry name" value="Ig_TPPC8_C"/>
    <property type="match status" value="1"/>
</dbReference>
<keyword evidence="3" id="KW-1185">Reference proteome</keyword>
<dbReference type="Proteomes" id="UP000826656">
    <property type="component" value="Unassembled WGS sequence"/>
</dbReference>
<accession>A0ABQ7WJ58</accession>
<dbReference type="InterPro" id="IPR024420">
    <property type="entry name" value="TRAPP_III_complex_Trs85"/>
</dbReference>